<gene>
    <name evidence="1" type="ORF">IPN75_11455</name>
</gene>
<name>A0A9D7LRX4_9RHOO</name>
<accession>A0A9D7LRX4</accession>
<evidence type="ECO:0000313" key="2">
    <source>
        <dbReference type="Proteomes" id="UP000808146"/>
    </source>
</evidence>
<sequence>MATDTIPPESGIFHKAPDPILAELWEVKRQINEEAGYQVEVVARSAHEATELIRLQLAERAQREAA</sequence>
<dbReference type="EMBL" id="JADKBR010000015">
    <property type="protein sequence ID" value="MBK8890940.1"/>
    <property type="molecule type" value="Genomic_DNA"/>
</dbReference>
<dbReference type="AlphaFoldDB" id="A0A9D7LRX4"/>
<proteinExistence type="predicted"/>
<comment type="caution">
    <text evidence="1">The sequence shown here is derived from an EMBL/GenBank/DDBJ whole genome shotgun (WGS) entry which is preliminary data.</text>
</comment>
<evidence type="ECO:0000313" key="1">
    <source>
        <dbReference type="EMBL" id="MBK8890940.1"/>
    </source>
</evidence>
<dbReference type="Proteomes" id="UP000808146">
    <property type="component" value="Unassembled WGS sequence"/>
</dbReference>
<organism evidence="1 2">
    <name type="scientific">Candidatus Dechloromonas phosphorivorans</name>
    <dbReference type="NCBI Taxonomy" id="2899244"/>
    <lineage>
        <taxon>Bacteria</taxon>
        <taxon>Pseudomonadati</taxon>
        <taxon>Pseudomonadota</taxon>
        <taxon>Betaproteobacteria</taxon>
        <taxon>Rhodocyclales</taxon>
        <taxon>Azonexaceae</taxon>
        <taxon>Dechloromonas</taxon>
    </lineage>
</organism>
<reference evidence="1" key="1">
    <citation type="submission" date="2020-10" db="EMBL/GenBank/DDBJ databases">
        <title>Connecting structure to function with the recovery of over 1000 high-quality activated sludge metagenome-assembled genomes encoding full-length rRNA genes using long-read sequencing.</title>
        <authorList>
            <person name="Singleton C.M."/>
            <person name="Petriglieri F."/>
            <person name="Kristensen J.M."/>
            <person name="Kirkegaard R.H."/>
            <person name="Michaelsen T.Y."/>
            <person name="Andersen M.H."/>
            <person name="Karst S.M."/>
            <person name="Dueholm M.S."/>
            <person name="Nielsen P.H."/>
            <person name="Albertsen M."/>
        </authorList>
    </citation>
    <scope>NUCLEOTIDE SEQUENCE</scope>
    <source>
        <strain evidence="1">OdNE_18-Q3-R46-58_BAT3C.305</strain>
    </source>
</reference>
<protein>
    <submittedName>
        <fullName evidence="1">Uncharacterized protein</fullName>
    </submittedName>
</protein>